<accession>A0A3B0WM62</accession>
<reference evidence="1" key="1">
    <citation type="submission" date="2018-06" db="EMBL/GenBank/DDBJ databases">
        <authorList>
            <person name="Zhirakovskaya E."/>
        </authorList>
    </citation>
    <scope>NUCLEOTIDE SEQUENCE</scope>
</reference>
<organism evidence="1">
    <name type="scientific">hydrothermal vent metagenome</name>
    <dbReference type="NCBI Taxonomy" id="652676"/>
    <lineage>
        <taxon>unclassified sequences</taxon>
        <taxon>metagenomes</taxon>
        <taxon>ecological metagenomes</taxon>
    </lineage>
</organism>
<dbReference type="PROSITE" id="PS51257">
    <property type="entry name" value="PROKAR_LIPOPROTEIN"/>
    <property type="match status" value="1"/>
</dbReference>
<name>A0A3B0WM62_9ZZZZ</name>
<dbReference type="AlphaFoldDB" id="A0A3B0WM62"/>
<sequence>MNKFTNSFLLCFILFISGCTSIKVFPDELNIYGRGEKHNLSNVLKLLEEDKKKNSAVSIVLWKKSIGYKSNEMERSWGYGISREGKTCKDAILSSLKECFHDIRNRQDNPFKQKKFGGCYVFAIKCKNLKKELNFYNKIEFLDQ</sequence>
<evidence type="ECO:0008006" key="2">
    <source>
        <dbReference type="Google" id="ProtNLM"/>
    </source>
</evidence>
<gene>
    <name evidence="1" type="ORF">MNBD_GAMMA03-1699</name>
</gene>
<protein>
    <recommendedName>
        <fullName evidence="2">Lipoprotein</fullName>
    </recommendedName>
</protein>
<evidence type="ECO:0000313" key="1">
    <source>
        <dbReference type="EMBL" id="VAW44664.1"/>
    </source>
</evidence>
<dbReference type="EMBL" id="UOFC01000015">
    <property type="protein sequence ID" value="VAW44664.1"/>
    <property type="molecule type" value="Genomic_DNA"/>
</dbReference>
<proteinExistence type="predicted"/>